<dbReference type="Gene3D" id="3.40.605.10">
    <property type="entry name" value="Aldehyde Dehydrogenase, Chain A, domain 1"/>
    <property type="match status" value="2"/>
</dbReference>
<dbReference type="Pfam" id="PF00171">
    <property type="entry name" value="Aldedh"/>
    <property type="match status" value="2"/>
</dbReference>
<evidence type="ECO:0000256" key="2">
    <source>
        <dbReference type="PROSITE-ProRule" id="PRU10007"/>
    </source>
</evidence>
<dbReference type="GO" id="GO:0016620">
    <property type="term" value="F:oxidoreductase activity, acting on the aldehyde or oxo group of donors, NAD or NADP as acceptor"/>
    <property type="evidence" value="ECO:0007669"/>
    <property type="project" value="InterPro"/>
</dbReference>
<evidence type="ECO:0000259" key="5">
    <source>
        <dbReference type="Pfam" id="PF00171"/>
    </source>
</evidence>
<dbReference type="InterPro" id="IPR016163">
    <property type="entry name" value="Ald_DH_C"/>
</dbReference>
<reference evidence="6 7" key="1">
    <citation type="journal article" date="2013" name="Curr. Biol.">
        <title>The Genome of the Foraminiferan Reticulomyxa filosa.</title>
        <authorList>
            <person name="Glockner G."/>
            <person name="Hulsmann N."/>
            <person name="Schleicher M."/>
            <person name="Noegel A.A."/>
            <person name="Eichinger L."/>
            <person name="Gallinger C."/>
            <person name="Pawlowski J."/>
            <person name="Sierra R."/>
            <person name="Euteneuer U."/>
            <person name="Pillet L."/>
            <person name="Moustafa A."/>
            <person name="Platzer M."/>
            <person name="Groth M."/>
            <person name="Szafranski K."/>
            <person name="Schliwa M."/>
        </authorList>
    </citation>
    <scope>NUCLEOTIDE SEQUENCE [LARGE SCALE GENOMIC DNA]</scope>
</reference>
<keyword evidence="1 3" id="KW-0560">Oxidoreductase</keyword>
<evidence type="ECO:0000256" key="3">
    <source>
        <dbReference type="RuleBase" id="RU003345"/>
    </source>
</evidence>
<dbReference type="SUPFAM" id="SSF53720">
    <property type="entry name" value="ALDH-like"/>
    <property type="match status" value="1"/>
</dbReference>
<sequence length="546" mass="61884">MNGTMKLLSLFKHSRKYISIKLQAPRTVLRGKYGLWINGTTVDPGRAYIDVTYPHDHTQIVSQVVNASVEHVDDAVNAAWTSFHKEKTWRNMDVRDRSTILMNCGKLLRERISDFAKMEVLQTGRPIREMNAQLQRLPEWFEYYGSLIRTAEDRVLPFKGANFLNYVTREPLGVCVLLTAWNHPLLLSIKKISVALATGNSVICKPSELAPCSIYELAHLMQKADFFFFFYHLWQYLNFFFFKKKKSAYERAAADQQQNQQNRFDRRPGDIQENQTHQQQKYNLLRYTAELGGKSPMIVFDDIALDKAINGCAFGAFIASGQTCIMGSRILVQDKCYDEFVKKFVEKVQEMTKRMGDPMNPDTQLGPLISMSHRDKVHEKVKAALADNPKCTLLCGGNLLDKTLGKRNKGSYYEPTVIANVTSDMTIFKEEIFGPVVVITRFTDEEHAIALANDGAYGLAASVWTENLGRAHRVSRALDCGIVWVNDHHKNDPCSPFGGFKNSGIGRENGIDAFLEYTQSKSTIINFGTQSSDWFASNPSANVRYS</sequence>
<dbReference type="InterPro" id="IPR016161">
    <property type="entry name" value="Ald_DH/histidinol_DH"/>
</dbReference>
<dbReference type="OrthoDB" id="310895at2759"/>
<evidence type="ECO:0000313" key="6">
    <source>
        <dbReference type="EMBL" id="ETO28633.1"/>
    </source>
</evidence>
<proteinExistence type="inferred from homology"/>
<evidence type="ECO:0000256" key="4">
    <source>
        <dbReference type="SAM" id="MobiDB-lite"/>
    </source>
</evidence>
<feature type="domain" description="Aldehyde dehydrogenase" evidence="5">
    <location>
        <begin position="277"/>
        <end position="522"/>
    </location>
</feature>
<name>X6NRR2_RETFI</name>
<evidence type="ECO:0000313" key="7">
    <source>
        <dbReference type="Proteomes" id="UP000023152"/>
    </source>
</evidence>
<protein>
    <submittedName>
        <fullName evidence="6">Betaine aldehyde dehydrogenase</fullName>
    </submittedName>
</protein>
<keyword evidence="7" id="KW-1185">Reference proteome</keyword>
<dbReference type="FunFam" id="3.40.605.10:FF:000026">
    <property type="entry name" value="Aldehyde dehydrogenase, putative"/>
    <property type="match status" value="1"/>
</dbReference>
<organism evidence="6 7">
    <name type="scientific">Reticulomyxa filosa</name>
    <dbReference type="NCBI Taxonomy" id="46433"/>
    <lineage>
        <taxon>Eukaryota</taxon>
        <taxon>Sar</taxon>
        <taxon>Rhizaria</taxon>
        <taxon>Retaria</taxon>
        <taxon>Foraminifera</taxon>
        <taxon>Monothalamids</taxon>
        <taxon>Reticulomyxidae</taxon>
        <taxon>Reticulomyxa</taxon>
    </lineage>
</organism>
<evidence type="ECO:0000256" key="1">
    <source>
        <dbReference type="ARBA" id="ARBA00023002"/>
    </source>
</evidence>
<feature type="region of interest" description="Disordered" evidence="4">
    <location>
        <begin position="256"/>
        <end position="277"/>
    </location>
</feature>
<dbReference type="EMBL" id="ASPP01006555">
    <property type="protein sequence ID" value="ETO28633.1"/>
    <property type="molecule type" value="Genomic_DNA"/>
</dbReference>
<dbReference type="Proteomes" id="UP000023152">
    <property type="component" value="Unassembled WGS sequence"/>
</dbReference>
<dbReference type="OMA" id="NHTPFTG"/>
<feature type="active site" evidence="2">
    <location>
        <position position="290"/>
    </location>
</feature>
<dbReference type="FunFam" id="3.40.309.10:FF:000009">
    <property type="entry name" value="Aldehyde dehydrogenase A"/>
    <property type="match status" value="1"/>
</dbReference>
<dbReference type="InterPro" id="IPR029510">
    <property type="entry name" value="Ald_DH_CS_GLU"/>
</dbReference>
<feature type="domain" description="Aldehyde dehydrogenase" evidence="5">
    <location>
        <begin position="47"/>
        <end position="226"/>
    </location>
</feature>
<gene>
    <name evidence="6" type="ORF">RFI_08496</name>
</gene>
<dbReference type="InterPro" id="IPR015590">
    <property type="entry name" value="Aldehyde_DH_dom"/>
</dbReference>
<dbReference type="PANTHER" id="PTHR11699">
    <property type="entry name" value="ALDEHYDE DEHYDROGENASE-RELATED"/>
    <property type="match status" value="1"/>
</dbReference>
<accession>X6NRR2</accession>
<comment type="similarity">
    <text evidence="3">Belongs to the aldehyde dehydrogenase family.</text>
</comment>
<dbReference type="AlphaFoldDB" id="X6NRR2"/>
<dbReference type="InterPro" id="IPR016162">
    <property type="entry name" value="Ald_DH_N"/>
</dbReference>
<dbReference type="Gene3D" id="3.40.309.10">
    <property type="entry name" value="Aldehyde Dehydrogenase, Chain A, domain 2"/>
    <property type="match status" value="1"/>
</dbReference>
<comment type="caution">
    <text evidence="6">The sequence shown here is derived from an EMBL/GenBank/DDBJ whole genome shotgun (WGS) entry which is preliminary data.</text>
</comment>
<dbReference type="PROSITE" id="PS00687">
    <property type="entry name" value="ALDEHYDE_DEHYDR_GLU"/>
    <property type="match status" value="1"/>
</dbReference>